<name>A0A239NN35_9ACTN</name>
<comment type="catalytic activity">
    <reaction evidence="1">
        <text>ATP + protein L-histidine = ADP + protein N-phospho-L-histidine.</text>
        <dbReference type="EC" id="2.7.13.3"/>
    </reaction>
</comment>
<sequence length="376" mass="39041">MRRTLGDVALVAAAVALSAVVLAGRATVSGPAAPQQWVALAVVPLPLLLRRRWPAGTLWAVIGLALAAEGVGANSPADVVAPLLGLYTVARLCRPRHLVAPLALAAVGLVGWAVSGTVPWPATIGAAAVVAATVLLGANARTRQAYLAAVEERAARLERERDREARLAVADERVRIAREMHDIVAHNLAVMVALADGASYAAESERVGTAMRQVSATGRQALDEMRRLVGLLRGGGPGERSPQPGLADLDDLVGQVRAAGVAVDLRLEGRPGDWGQGAGLTVYRIAQEALTNVIKHAGPGARADLLVRYAADAVEIEVLDDGAGRAATPPAPADRHGLAGMAERTASYRGTVDAGPRDGSGWRVHARLHFGRELAA</sequence>
<evidence type="ECO:0000256" key="4">
    <source>
        <dbReference type="ARBA" id="ARBA00022679"/>
    </source>
</evidence>
<dbReference type="RefSeq" id="WP_089252178.1">
    <property type="nucleotide sequence ID" value="NZ_FZPH01000009.1"/>
</dbReference>
<keyword evidence="8" id="KW-0902">Two-component regulatory system</keyword>
<evidence type="ECO:0000259" key="12">
    <source>
        <dbReference type="Pfam" id="PF23539"/>
    </source>
</evidence>
<keyword evidence="14" id="KW-1185">Reference proteome</keyword>
<dbReference type="EC" id="2.7.13.3" evidence="2"/>
<dbReference type="GO" id="GO:0000155">
    <property type="term" value="F:phosphorelay sensor kinase activity"/>
    <property type="evidence" value="ECO:0007669"/>
    <property type="project" value="InterPro"/>
</dbReference>
<dbReference type="InterPro" id="IPR055558">
    <property type="entry name" value="DUF7134"/>
</dbReference>
<dbReference type="AlphaFoldDB" id="A0A239NN35"/>
<keyword evidence="4" id="KW-0808">Transferase</keyword>
<dbReference type="InterPro" id="IPR011712">
    <property type="entry name" value="Sig_transdc_His_kin_sub3_dim/P"/>
</dbReference>
<proteinExistence type="predicted"/>
<keyword evidence="7" id="KW-0067">ATP-binding</keyword>
<keyword evidence="9" id="KW-0472">Membrane</keyword>
<dbReference type="Proteomes" id="UP000198362">
    <property type="component" value="Unassembled WGS sequence"/>
</dbReference>
<keyword evidence="5" id="KW-0547">Nucleotide-binding</keyword>
<reference evidence="13 14" key="1">
    <citation type="submission" date="2017-06" db="EMBL/GenBank/DDBJ databases">
        <authorList>
            <person name="Kim H.J."/>
            <person name="Triplett B.A."/>
        </authorList>
    </citation>
    <scope>NUCLEOTIDE SEQUENCE [LARGE SCALE GENOMIC DNA]</scope>
    <source>
        <strain evidence="13 14">CGMCC 4.5593</strain>
    </source>
</reference>
<feature type="domain" description="Histidine kinase/HSP90-like ATPase" evidence="10">
    <location>
        <begin position="281"/>
        <end position="370"/>
    </location>
</feature>
<gene>
    <name evidence="13" type="ORF">SAMN05421812_109284</name>
</gene>
<protein>
    <recommendedName>
        <fullName evidence="2">histidine kinase</fullName>
        <ecNumber evidence="2">2.7.13.3</ecNumber>
    </recommendedName>
</protein>
<feature type="transmembrane region" description="Helical" evidence="9">
    <location>
        <begin position="98"/>
        <end position="114"/>
    </location>
</feature>
<evidence type="ECO:0000256" key="2">
    <source>
        <dbReference type="ARBA" id="ARBA00012438"/>
    </source>
</evidence>
<dbReference type="PANTHER" id="PTHR24421">
    <property type="entry name" value="NITRATE/NITRITE SENSOR PROTEIN NARX-RELATED"/>
    <property type="match status" value="1"/>
</dbReference>
<dbReference type="EMBL" id="FZPH01000009">
    <property type="protein sequence ID" value="SNT55863.1"/>
    <property type="molecule type" value="Genomic_DNA"/>
</dbReference>
<evidence type="ECO:0000259" key="10">
    <source>
        <dbReference type="Pfam" id="PF02518"/>
    </source>
</evidence>
<dbReference type="GO" id="GO:0005524">
    <property type="term" value="F:ATP binding"/>
    <property type="evidence" value="ECO:0007669"/>
    <property type="project" value="UniProtKB-KW"/>
</dbReference>
<dbReference type="Pfam" id="PF07730">
    <property type="entry name" value="HisKA_3"/>
    <property type="match status" value="1"/>
</dbReference>
<keyword evidence="3" id="KW-0597">Phosphoprotein</keyword>
<dbReference type="PANTHER" id="PTHR24421:SF10">
    <property type="entry name" value="NITRATE_NITRITE SENSOR PROTEIN NARQ"/>
    <property type="match status" value="1"/>
</dbReference>
<evidence type="ECO:0000256" key="6">
    <source>
        <dbReference type="ARBA" id="ARBA00022777"/>
    </source>
</evidence>
<dbReference type="InterPro" id="IPR036890">
    <property type="entry name" value="HATPase_C_sf"/>
</dbReference>
<keyword evidence="6 13" id="KW-0418">Kinase</keyword>
<evidence type="ECO:0000256" key="8">
    <source>
        <dbReference type="ARBA" id="ARBA00023012"/>
    </source>
</evidence>
<evidence type="ECO:0000259" key="11">
    <source>
        <dbReference type="Pfam" id="PF07730"/>
    </source>
</evidence>
<organism evidence="13 14">
    <name type="scientific">Asanoa hainanensis</name>
    <dbReference type="NCBI Taxonomy" id="560556"/>
    <lineage>
        <taxon>Bacteria</taxon>
        <taxon>Bacillati</taxon>
        <taxon>Actinomycetota</taxon>
        <taxon>Actinomycetes</taxon>
        <taxon>Micromonosporales</taxon>
        <taxon>Micromonosporaceae</taxon>
        <taxon>Asanoa</taxon>
    </lineage>
</organism>
<dbReference type="CDD" id="cd16917">
    <property type="entry name" value="HATPase_UhpB-NarQ-NarX-like"/>
    <property type="match status" value="1"/>
</dbReference>
<dbReference type="InterPro" id="IPR003594">
    <property type="entry name" value="HATPase_dom"/>
</dbReference>
<accession>A0A239NN35</accession>
<evidence type="ECO:0000313" key="14">
    <source>
        <dbReference type="Proteomes" id="UP000198362"/>
    </source>
</evidence>
<dbReference type="Gene3D" id="3.30.565.10">
    <property type="entry name" value="Histidine kinase-like ATPase, C-terminal domain"/>
    <property type="match status" value="1"/>
</dbReference>
<evidence type="ECO:0000256" key="5">
    <source>
        <dbReference type="ARBA" id="ARBA00022741"/>
    </source>
</evidence>
<keyword evidence="9" id="KW-0812">Transmembrane</keyword>
<dbReference type="Pfam" id="PF02518">
    <property type="entry name" value="HATPase_c"/>
    <property type="match status" value="1"/>
</dbReference>
<dbReference type="InterPro" id="IPR050482">
    <property type="entry name" value="Sensor_HK_TwoCompSys"/>
</dbReference>
<evidence type="ECO:0000256" key="3">
    <source>
        <dbReference type="ARBA" id="ARBA00022553"/>
    </source>
</evidence>
<dbReference type="OrthoDB" id="227596at2"/>
<evidence type="ECO:0000256" key="7">
    <source>
        <dbReference type="ARBA" id="ARBA00022840"/>
    </source>
</evidence>
<feature type="transmembrane region" description="Helical" evidence="9">
    <location>
        <begin position="120"/>
        <end position="138"/>
    </location>
</feature>
<evidence type="ECO:0000313" key="13">
    <source>
        <dbReference type="EMBL" id="SNT55863.1"/>
    </source>
</evidence>
<dbReference type="Gene3D" id="1.20.5.1930">
    <property type="match status" value="1"/>
</dbReference>
<feature type="domain" description="DUF7134" evidence="12">
    <location>
        <begin position="4"/>
        <end position="143"/>
    </location>
</feature>
<dbReference type="SUPFAM" id="SSF55874">
    <property type="entry name" value="ATPase domain of HSP90 chaperone/DNA topoisomerase II/histidine kinase"/>
    <property type="match status" value="1"/>
</dbReference>
<dbReference type="GO" id="GO:0016020">
    <property type="term" value="C:membrane"/>
    <property type="evidence" value="ECO:0007669"/>
    <property type="project" value="InterPro"/>
</dbReference>
<evidence type="ECO:0000256" key="1">
    <source>
        <dbReference type="ARBA" id="ARBA00000085"/>
    </source>
</evidence>
<keyword evidence="9" id="KW-1133">Transmembrane helix</keyword>
<evidence type="ECO:0000256" key="9">
    <source>
        <dbReference type="SAM" id="Phobius"/>
    </source>
</evidence>
<dbReference type="GO" id="GO:0046983">
    <property type="term" value="F:protein dimerization activity"/>
    <property type="evidence" value="ECO:0007669"/>
    <property type="project" value="InterPro"/>
</dbReference>
<dbReference type="Pfam" id="PF23539">
    <property type="entry name" value="DUF7134"/>
    <property type="match status" value="1"/>
</dbReference>
<feature type="domain" description="Signal transduction histidine kinase subgroup 3 dimerisation and phosphoacceptor" evidence="11">
    <location>
        <begin position="172"/>
        <end position="234"/>
    </location>
</feature>